<dbReference type="CDD" id="cd02440">
    <property type="entry name" value="AdoMet_MTases"/>
    <property type="match status" value="1"/>
</dbReference>
<evidence type="ECO:0008006" key="7">
    <source>
        <dbReference type="Google" id="ProtNLM"/>
    </source>
</evidence>
<feature type="coiled-coil region" evidence="4">
    <location>
        <begin position="76"/>
        <end position="103"/>
    </location>
</feature>
<evidence type="ECO:0000256" key="3">
    <source>
        <dbReference type="ARBA" id="ARBA00022691"/>
    </source>
</evidence>
<dbReference type="Proteomes" id="UP000001357">
    <property type="component" value="Unassembled WGS sequence"/>
</dbReference>
<keyword evidence="6" id="KW-1185">Reference proteome</keyword>
<name>A9UWC2_MONBE</name>
<dbReference type="PANTHER" id="PTHR10259:SF11">
    <property type="entry name" value="THIOPURINE S-METHYLTRANSFERASE"/>
    <property type="match status" value="1"/>
</dbReference>
<gene>
    <name evidence="5" type="ORF">MONBRDRAFT_36597</name>
</gene>
<keyword evidence="2" id="KW-0808">Transferase</keyword>
<keyword evidence="4" id="KW-0175">Coiled coil</keyword>
<sequence>MVQDQTDTAKWERYYQGEAPWDTGRPASQLVELLPRLATLCHSMRENKAPRALELGCGTGASCCYLAEQGYNVVGIDVVQAALDQAEKQREQLQERSSAAAERLSFKCQDFWELEDATDVHGTYDFIFDCQLYHTVAPEARARLVDLYQRLLQPGGVLCMLTGNANEAEVGPATVSREELTLDCGPFAAASWEQVELCETRFDPTPAYDRLERCPLAWQAIFRRLPSRPDPAPDRAQLVAQLE</sequence>
<evidence type="ECO:0000256" key="4">
    <source>
        <dbReference type="SAM" id="Coils"/>
    </source>
</evidence>
<dbReference type="AlphaFoldDB" id="A9UWC2"/>
<dbReference type="GO" id="GO:0008168">
    <property type="term" value="F:methyltransferase activity"/>
    <property type="evidence" value="ECO:0000318"/>
    <property type="project" value="GO_Central"/>
</dbReference>
<dbReference type="InterPro" id="IPR029063">
    <property type="entry name" value="SAM-dependent_MTases_sf"/>
</dbReference>
<dbReference type="RefSeq" id="XP_001744588.1">
    <property type="nucleotide sequence ID" value="XM_001744536.1"/>
</dbReference>
<evidence type="ECO:0000313" key="6">
    <source>
        <dbReference type="Proteomes" id="UP000001357"/>
    </source>
</evidence>
<dbReference type="PANTHER" id="PTHR10259">
    <property type="entry name" value="THIOPURINE S-METHYLTRANSFERASE"/>
    <property type="match status" value="1"/>
</dbReference>
<proteinExistence type="predicted"/>
<evidence type="ECO:0000256" key="2">
    <source>
        <dbReference type="ARBA" id="ARBA00022679"/>
    </source>
</evidence>
<evidence type="ECO:0000256" key="1">
    <source>
        <dbReference type="ARBA" id="ARBA00022603"/>
    </source>
</evidence>
<evidence type="ECO:0000313" key="5">
    <source>
        <dbReference type="EMBL" id="EDQ90537.1"/>
    </source>
</evidence>
<dbReference type="eggNOG" id="ENOG502S4GW">
    <property type="taxonomic scope" value="Eukaryota"/>
</dbReference>
<dbReference type="InParanoid" id="A9UWC2"/>
<dbReference type="Gene3D" id="3.40.50.150">
    <property type="entry name" value="Vaccinia Virus protein VP39"/>
    <property type="match status" value="1"/>
</dbReference>
<dbReference type="KEGG" id="mbr:MONBRDRAFT_36597"/>
<dbReference type="GeneID" id="5889732"/>
<protein>
    <recommendedName>
        <fullName evidence="7">Methyltransferase domain-containing protein</fullName>
    </recommendedName>
</protein>
<organism evidence="5 6">
    <name type="scientific">Monosiga brevicollis</name>
    <name type="common">Choanoflagellate</name>
    <dbReference type="NCBI Taxonomy" id="81824"/>
    <lineage>
        <taxon>Eukaryota</taxon>
        <taxon>Choanoflagellata</taxon>
        <taxon>Craspedida</taxon>
        <taxon>Salpingoecidae</taxon>
        <taxon>Monosiga</taxon>
    </lineage>
</organism>
<keyword evidence="1" id="KW-0489">Methyltransferase</keyword>
<reference evidence="5 6" key="1">
    <citation type="journal article" date="2008" name="Nature">
        <title>The genome of the choanoflagellate Monosiga brevicollis and the origin of metazoans.</title>
        <authorList>
            <consortium name="JGI Sequencing"/>
            <person name="King N."/>
            <person name="Westbrook M.J."/>
            <person name="Young S.L."/>
            <person name="Kuo A."/>
            <person name="Abedin M."/>
            <person name="Chapman J."/>
            <person name="Fairclough S."/>
            <person name="Hellsten U."/>
            <person name="Isogai Y."/>
            <person name="Letunic I."/>
            <person name="Marr M."/>
            <person name="Pincus D."/>
            <person name="Putnam N."/>
            <person name="Rokas A."/>
            <person name="Wright K.J."/>
            <person name="Zuzow R."/>
            <person name="Dirks W."/>
            <person name="Good M."/>
            <person name="Goodstein D."/>
            <person name="Lemons D."/>
            <person name="Li W."/>
            <person name="Lyons J.B."/>
            <person name="Morris A."/>
            <person name="Nichols S."/>
            <person name="Richter D.J."/>
            <person name="Salamov A."/>
            <person name="Bork P."/>
            <person name="Lim W.A."/>
            <person name="Manning G."/>
            <person name="Miller W.T."/>
            <person name="McGinnis W."/>
            <person name="Shapiro H."/>
            <person name="Tjian R."/>
            <person name="Grigoriev I.V."/>
            <person name="Rokhsar D."/>
        </authorList>
    </citation>
    <scope>NUCLEOTIDE SEQUENCE [LARGE SCALE GENOMIC DNA]</scope>
    <source>
        <strain evidence="6">MX1 / ATCC 50154</strain>
    </source>
</reference>
<dbReference type="GO" id="GO:0008757">
    <property type="term" value="F:S-adenosylmethionine-dependent methyltransferase activity"/>
    <property type="evidence" value="ECO:0007669"/>
    <property type="project" value="InterPro"/>
</dbReference>
<keyword evidence="3" id="KW-0949">S-adenosyl-L-methionine</keyword>
<dbReference type="PROSITE" id="PS51585">
    <property type="entry name" value="SAM_MT_TPMT"/>
    <property type="match status" value="1"/>
</dbReference>
<dbReference type="EMBL" id="CH991547">
    <property type="protein sequence ID" value="EDQ90537.1"/>
    <property type="molecule type" value="Genomic_DNA"/>
</dbReference>
<dbReference type="Pfam" id="PF05724">
    <property type="entry name" value="TPMT"/>
    <property type="match status" value="1"/>
</dbReference>
<accession>A9UWC2</accession>
<dbReference type="SUPFAM" id="SSF53335">
    <property type="entry name" value="S-adenosyl-L-methionine-dependent methyltransferases"/>
    <property type="match status" value="1"/>
</dbReference>
<dbReference type="OMA" id="CADILDE"/>
<dbReference type="GO" id="GO:0032259">
    <property type="term" value="P:methylation"/>
    <property type="evidence" value="ECO:0007669"/>
    <property type="project" value="UniProtKB-KW"/>
</dbReference>
<dbReference type="InterPro" id="IPR008854">
    <property type="entry name" value="TPMT"/>
</dbReference>